<dbReference type="Gene3D" id="3.60.160.10">
    <property type="entry name" value="Mitochondrial biogenesis AIM24"/>
    <property type="match status" value="1"/>
</dbReference>
<name>A0A1E4U2A0_PACTA</name>
<dbReference type="GO" id="GO:0007007">
    <property type="term" value="P:inner mitochondrial membrane organization"/>
    <property type="evidence" value="ECO:0007669"/>
    <property type="project" value="TreeGrafter"/>
</dbReference>
<evidence type="ECO:0000256" key="2">
    <source>
        <dbReference type="ARBA" id="ARBA00009322"/>
    </source>
</evidence>
<dbReference type="Pfam" id="PF01987">
    <property type="entry name" value="AIM24"/>
    <property type="match status" value="1"/>
</dbReference>
<organism evidence="7 8">
    <name type="scientific">Pachysolen tannophilus NRRL Y-2460</name>
    <dbReference type="NCBI Taxonomy" id="669874"/>
    <lineage>
        <taxon>Eukaryota</taxon>
        <taxon>Fungi</taxon>
        <taxon>Dikarya</taxon>
        <taxon>Ascomycota</taxon>
        <taxon>Saccharomycotina</taxon>
        <taxon>Pichiomycetes</taxon>
        <taxon>Pachysolenaceae</taxon>
        <taxon>Pachysolen</taxon>
    </lineage>
</organism>
<dbReference type="InterPro" id="IPR002838">
    <property type="entry name" value="AIM24"/>
</dbReference>
<dbReference type="AlphaFoldDB" id="A0A1E4U2A0"/>
<dbReference type="InterPro" id="IPR016031">
    <property type="entry name" value="Trp_RNA-bd_attenuator-like_dom"/>
</dbReference>
<dbReference type="Proteomes" id="UP000094236">
    <property type="component" value="Unassembled WGS sequence"/>
</dbReference>
<evidence type="ECO:0000256" key="3">
    <source>
        <dbReference type="ARBA" id="ARBA00013287"/>
    </source>
</evidence>
<dbReference type="SUPFAM" id="SSF51219">
    <property type="entry name" value="TRAP-like"/>
    <property type="match status" value="1"/>
</dbReference>
<evidence type="ECO:0000313" key="8">
    <source>
        <dbReference type="Proteomes" id="UP000094236"/>
    </source>
</evidence>
<sequence length="378" mass="41797">MRQMRQMRHMNQQVRFLSFRSLLSFSKESPDPKPIDVELVKGTGNGPFAETAKFEVIGTPASLLNIKLPASAILNIRYSNAISSVVGISGKLDNLTKELSLITSGISKPILYQRIYNTSPINLLVANSLNFRNFVVLNLKNNENENWVVSNSKNLIAWSGNYLNLKLNPKKIHGSSSNSYLSKFNALDVDGEGIIALAGNGQLFKVELNQDESIYINPSALVAHKVNIGNINDIKITKIPSKKLITDLNLSLPRFSIPDKLKLYYNQLYKFVTERLTPALTSSTTSGTTTSNINEVSETKRKPSEFDYSVSKNLSTVASSTKSVLTKLASFLPKIGKTDLLYEVKGPAVLIIQNDVSQGGDRVFTKAELDKVYTKMSL</sequence>
<evidence type="ECO:0000256" key="5">
    <source>
        <dbReference type="ARBA" id="ARBA00023128"/>
    </source>
</evidence>
<dbReference type="InterPro" id="IPR036983">
    <property type="entry name" value="AIM24_sf"/>
</dbReference>
<evidence type="ECO:0000313" key="7">
    <source>
        <dbReference type="EMBL" id="ODV98028.1"/>
    </source>
</evidence>
<reference evidence="8" key="1">
    <citation type="submission" date="2016-05" db="EMBL/GenBank/DDBJ databases">
        <title>Comparative genomics of biotechnologically important yeasts.</title>
        <authorList>
            <consortium name="DOE Joint Genome Institute"/>
            <person name="Riley R."/>
            <person name="Haridas S."/>
            <person name="Wolfe K.H."/>
            <person name="Lopes M.R."/>
            <person name="Hittinger C.T."/>
            <person name="Goker M."/>
            <person name="Salamov A."/>
            <person name="Wisecaver J."/>
            <person name="Long T.M."/>
            <person name="Aerts A.L."/>
            <person name="Barry K."/>
            <person name="Choi C."/>
            <person name="Clum A."/>
            <person name="Coughlan A.Y."/>
            <person name="Deshpande S."/>
            <person name="Douglass A.P."/>
            <person name="Hanson S.J."/>
            <person name="Klenk H.-P."/>
            <person name="Labutti K."/>
            <person name="Lapidus A."/>
            <person name="Lindquist E."/>
            <person name="Lipzen A."/>
            <person name="Meier-Kolthoff J.P."/>
            <person name="Ohm R.A."/>
            <person name="Otillar R.P."/>
            <person name="Pangilinan J."/>
            <person name="Peng Y."/>
            <person name="Rokas A."/>
            <person name="Rosa C.A."/>
            <person name="Scheuner C."/>
            <person name="Sibirny A.A."/>
            <person name="Slot J.C."/>
            <person name="Stielow J.B."/>
            <person name="Sun H."/>
            <person name="Kurtzman C.P."/>
            <person name="Blackwell M."/>
            <person name="Grigoriev I.V."/>
            <person name="Jeffries T.W."/>
        </authorList>
    </citation>
    <scope>NUCLEOTIDE SEQUENCE [LARGE SCALE GENOMIC DNA]</scope>
    <source>
        <strain evidence="8">NRRL Y-2460</strain>
    </source>
</reference>
<dbReference type="PANTHER" id="PTHR36959:SF2">
    <property type="entry name" value="ALTERED INHERITANCE OF MITOCHONDRIA PROTEIN 24, MITOCHONDRIAL"/>
    <property type="match status" value="1"/>
</dbReference>
<dbReference type="STRING" id="669874.A0A1E4U2A0"/>
<evidence type="ECO:0000256" key="4">
    <source>
        <dbReference type="ARBA" id="ARBA00022946"/>
    </source>
</evidence>
<dbReference type="GO" id="GO:0005743">
    <property type="term" value="C:mitochondrial inner membrane"/>
    <property type="evidence" value="ECO:0007669"/>
    <property type="project" value="TreeGrafter"/>
</dbReference>
<gene>
    <name evidence="7" type="ORF">PACTADRAFT_185603</name>
</gene>
<proteinExistence type="inferred from homology"/>
<accession>A0A1E4U2A0</accession>
<comment type="similarity">
    <text evidence="2 6">Belongs to the AIM24 family.</text>
</comment>
<dbReference type="EMBL" id="KV454011">
    <property type="protein sequence ID" value="ODV98028.1"/>
    <property type="molecule type" value="Genomic_DNA"/>
</dbReference>
<dbReference type="OrthoDB" id="5295771at2759"/>
<keyword evidence="5 6" id="KW-0496">Mitochondrion</keyword>
<protein>
    <recommendedName>
        <fullName evidence="3 6">Altered inheritance of mitochondria protein 24, mitochondrial</fullName>
    </recommendedName>
</protein>
<dbReference type="PANTHER" id="PTHR36959">
    <property type="entry name" value="ALTERED INHERITANCE OF MITOCHONDRIA PROTEIN 24, MITOCHONDRIAL"/>
    <property type="match status" value="1"/>
</dbReference>
<evidence type="ECO:0000256" key="6">
    <source>
        <dbReference type="RuleBase" id="RU363045"/>
    </source>
</evidence>
<keyword evidence="8" id="KW-1185">Reference proteome</keyword>
<evidence type="ECO:0000256" key="1">
    <source>
        <dbReference type="ARBA" id="ARBA00004173"/>
    </source>
</evidence>
<keyword evidence="4" id="KW-0809">Transit peptide</keyword>
<comment type="subcellular location">
    <subcellularLocation>
        <location evidence="1 6">Mitochondrion</location>
    </subcellularLocation>
</comment>